<evidence type="ECO:0000256" key="2">
    <source>
        <dbReference type="SAM" id="Phobius"/>
    </source>
</evidence>
<dbReference type="Pfam" id="PF11298">
    <property type="entry name" value="DUF3099"/>
    <property type="match status" value="1"/>
</dbReference>
<organism evidence="3 4">
    <name type="scientific">Nocardioides ginsengisoli</name>
    <dbReference type="NCBI Taxonomy" id="363868"/>
    <lineage>
        <taxon>Bacteria</taxon>
        <taxon>Bacillati</taxon>
        <taxon>Actinomycetota</taxon>
        <taxon>Actinomycetes</taxon>
        <taxon>Propionibacteriales</taxon>
        <taxon>Nocardioidaceae</taxon>
        <taxon>Nocardioides</taxon>
    </lineage>
</organism>
<comment type="caution">
    <text evidence="3">The sequence shown here is derived from an EMBL/GenBank/DDBJ whole genome shotgun (WGS) entry which is preliminary data.</text>
</comment>
<dbReference type="RefSeq" id="WP_367918821.1">
    <property type="nucleotide sequence ID" value="NZ_BAABAC010000015.1"/>
</dbReference>
<evidence type="ECO:0000256" key="1">
    <source>
        <dbReference type="SAM" id="MobiDB-lite"/>
    </source>
</evidence>
<keyword evidence="4" id="KW-1185">Reference proteome</keyword>
<accession>A0ABW3VZX9</accession>
<proteinExistence type="predicted"/>
<evidence type="ECO:0000313" key="3">
    <source>
        <dbReference type="EMBL" id="MFD1247763.1"/>
    </source>
</evidence>
<dbReference type="Proteomes" id="UP001597229">
    <property type="component" value="Unassembled WGS sequence"/>
</dbReference>
<evidence type="ECO:0000313" key="4">
    <source>
        <dbReference type="Proteomes" id="UP001597229"/>
    </source>
</evidence>
<feature type="region of interest" description="Disordered" evidence="1">
    <location>
        <begin position="1"/>
        <end position="29"/>
    </location>
</feature>
<gene>
    <name evidence="3" type="ORF">ACFQ3F_08180</name>
</gene>
<dbReference type="EMBL" id="JBHTLX010000009">
    <property type="protein sequence ID" value="MFD1247763.1"/>
    <property type="molecule type" value="Genomic_DNA"/>
</dbReference>
<keyword evidence="2" id="KW-0812">Transmembrane</keyword>
<feature type="region of interest" description="Disordered" evidence="1">
    <location>
        <begin position="86"/>
        <end position="125"/>
    </location>
</feature>
<keyword evidence="2" id="KW-0472">Membrane</keyword>
<feature type="compositionally biased region" description="Acidic residues" evidence="1">
    <location>
        <begin position="112"/>
        <end position="125"/>
    </location>
</feature>
<keyword evidence="2" id="KW-1133">Transmembrane helix</keyword>
<protein>
    <submittedName>
        <fullName evidence="3">DUF3099 domain-containing protein</fullName>
    </submittedName>
</protein>
<feature type="transmembrane region" description="Helical" evidence="2">
    <location>
        <begin position="61"/>
        <end position="81"/>
    </location>
</feature>
<reference evidence="4" key="1">
    <citation type="journal article" date="2019" name="Int. J. Syst. Evol. Microbiol.">
        <title>The Global Catalogue of Microorganisms (GCM) 10K type strain sequencing project: providing services to taxonomists for standard genome sequencing and annotation.</title>
        <authorList>
            <consortium name="The Broad Institute Genomics Platform"/>
            <consortium name="The Broad Institute Genome Sequencing Center for Infectious Disease"/>
            <person name="Wu L."/>
            <person name="Ma J."/>
        </authorList>
    </citation>
    <scope>NUCLEOTIDE SEQUENCE [LARGE SCALE GENOMIC DNA]</scope>
    <source>
        <strain evidence="4">CCUG 52478</strain>
    </source>
</reference>
<feature type="transmembrane region" description="Helical" evidence="2">
    <location>
        <begin position="37"/>
        <end position="55"/>
    </location>
</feature>
<dbReference type="InterPro" id="IPR021449">
    <property type="entry name" value="DUF3099"/>
</dbReference>
<sequence length="125" mass="13045">MSSSRPIRSSGRHDDAIRITTAGSSPQADLARRQKRYVIAMSIRTLCFIGAAISGAAGIHWLWPLLIAGAIILPYVAVVAANAEDSRSSGMPLTGGGDPQRQLGDGPVTVSGDDDSPTEEDDRGA</sequence>
<name>A0ABW3VZX9_9ACTN</name>